<sequence length="106" mass="12399">MINRYGPWMDTNLAVPLDATRCKVVFDYFLNESLLVYILLISHIHFMFFSTYLCTVCMFSHLNNITWYLSFFIIYTARVAHYCDSSLIANMSTCLLHILCLFLACT</sequence>
<reference evidence="2" key="5">
    <citation type="journal article" date="2021" name="G3 (Bethesda)">
        <title>Aegilops tauschii genome assembly Aet v5.0 features greater sequence contiguity and improved annotation.</title>
        <authorList>
            <person name="Wang L."/>
            <person name="Zhu T."/>
            <person name="Rodriguez J.C."/>
            <person name="Deal K.R."/>
            <person name="Dubcovsky J."/>
            <person name="McGuire P.E."/>
            <person name="Lux T."/>
            <person name="Spannagl M."/>
            <person name="Mayer K.F.X."/>
            <person name="Baldrich P."/>
            <person name="Meyers B.C."/>
            <person name="Huo N."/>
            <person name="Gu Y.Q."/>
            <person name="Zhou H."/>
            <person name="Devos K.M."/>
            <person name="Bennetzen J.L."/>
            <person name="Unver T."/>
            <person name="Budak H."/>
            <person name="Gulick P.J."/>
            <person name="Galiba G."/>
            <person name="Kalapos B."/>
            <person name="Nelson D.R."/>
            <person name="Li P."/>
            <person name="You F.M."/>
            <person name="Luo M.C."/>
            <person name="Dvorak J."/>
        </authorList>
    </citation>
    <scope>NUCLEOTIDE SEQUENCE [LARGE SCALE GENOMIC DNA]</scope>
    <source>
        <strain evidence="2">cv. AL8/78</strain>
    </source>
</reference>
<name>A0A453SQD7_AEGTS</name>
<feature type="transmembrane region" description="Helical" evidence="1">
    <location>
        <begin position="34"/>
        <end position="53"/>
    </location>
</feature>
<proteinExistence type="predicted"/>
<accession>A0A453SQD7</accession>
<organism evidence="2 3">
    <name type="scientific">Aegilops tauschii subsp. strangulata</name>
    <name type="common">Goatgrass</name>
    <dbReference type="NCBI Taxonomy" id="200361"/>
    <lineage>
        <taxon>Eukaryota</taxon>
        <taxon>Viridiplantae</taxon>
        <taxon>Streptophyta</taxon>
        <taxon>Embryophyta</taxon>
        <taxon>Tracheophyta</taxon>
        <taxon>Spermatophyta</taxon>
        <taxon>Magnoliopsida</taxon>
        <taxon>Liliopsida</taxon>
        <taxon>Poales</taxon>
        <taxon>Poaceae</taxon>
        <taxon>BOP clade</taxon>
        <taxon>Pooideae</taxon>
        <taxon>Triticodae</taxon>
        <taxon>Triticeae</taxon>
        <taxon>Triticinae</taxon>
        <taxon>Aegilops</taxon>
    </lineage>
</organism>
<protein>
    <submittedName>
        <fullName evidence="2">Uncharacterized protein</fullName>
    </submittedName>
</protein>
<feature type="transmembrane region" description="Helical" evidence="1">
    <location>
        <begin position="65"/>
        <end position="81"/>
    </location>
</feature>
<evidence type="ECO:0000313" key="2">
    <source>
        <dbReference type="EnsemblPlants" id="AET7Gv21027100.15"/>
    </source>
</evidence>
<dbReference type="EnsemblPlants" id="AET7Gv21027100.15">
    <property type="protein sequence ID" value="AET7Gv21027100.15"/>
    <property type="gene ID" value="AET7Gv21027100"/>
</dbReference>
<dbReference type="AlphaFoldDB" id="A0A453SQD7"/>
<dbReference type="EnsemblPlants" id="AET7Gv21027100.16">
    <property type="protein sequence ID" value="AET7Gv21027100.16"/>
    <property type="gene ID" value="AET7Gv21027100"/>
</dbReference>
<reference evidence="3" key="1">
    <citation type="journal article" date="2014" name="Science">
        <title>Ancient hybridizations among the ancestral genomes of bread wheat.</title>
        <authorList>
            <consortium name="International Wheat Genome Sequencing Consortium,"/>
            <person name="Marcussen T."/>
            <person name="Sandve S.R."/>
            <person name="Heier L."/>
            <person name="Spannagl M."/>
            <person name="Pfeifer M."/>
            <person name="Jakobsen K.S."/>
            <person name="Wulff B.B."/>
            <person name="Steuernagel B."/>
            <person name="Mayer K.F."/>
            <person name="Olsen O.A."/>
        </authorList>
    </citation>
    <scope>NUCLEOTIDE SEQUENCE [LARGE SCALE GENOMIC DNA]</scope>
    <source>
        <strain evidence="3">cv. AL8/78</strain>
    </source>
</reference>
<keyword evidence="1" id="KW-1133">Transmembrane helix</keyword>
<keyword evidence="1" id="KW-0812">Transmembrane</keyword>
<reference evidence="3" key="2">
    <citation type="journal article" date="2017" name="Nat. Plants">
        <title>The Aegilops tauschii genome reveals multiple impacts of transposons.</title>
        <authorList>
            <person name="Zhao G."/>
            <person name="Zou C."/>
            <person name="Li K."/>
            <person name="Wang K."/>
            <person name="Li T."/>
            <person name="Gao L."/>
            <person name="Zhang X."/>
            <person name="Wang H."/>
            <person name="Yang Z."/>
            <person name="Liu X."/>
            <person name="Jiang W."/>
            <person name="Mao L."/>
            <person name="Kong X."/>
            <person name="Jiao Y."/>
            <person name="Jia J."/>
        </authorList>
    </citation>
    <scope>NUCLEOTIDE SEQUENCE [LARGE SCALE GENOMIC DNA]</scope>
    <source>
        <strain evidence="3">cv. AL8/78</strain>
    </source>
</reference>
<reference evidence="2" key="4">
    <citation type="submission" date="2019-03" db="UniProtKB">
        <authorList>
            <consortium name="EnsemblPlants"/>
        </authorList>
    </citation>
    <scope>IDENTIFICATION</scope>
</reference>
<evidence type="ECO:0000313" key="3">
    <source>
        <dbReference type="Proteomes" id="UP000015105"/>
    </source>
</evidence>
<dbReference type="Proteomes" id="UP000015105">
    <property type="component" value="Chromosome 7D"/>
</dbReference>
<feature type="transmembrane region" description="Helical" evidence="1">
    <location>
        <begin position="87"/>
        <end position="105"/>
    </location>
</feature>
<evidence type="ECO:0000256" key="1">
    <source>
        <dbReference type="SAM" id="Phobius"/>
    </source>
</evidence>
<dbReference type="Gramene" id="AET7Gv21027100.16">
    <property type="protein sequence ID" value="AET7Gv21027100.16"/>
    <property type="gene ID" value="AET7Gv21027100"/>
</dbReference>
<dbReference type="Gramene" id="AET7Gv21027100.15">
    <property type="protein sequence ID" value="AET7Gv21027100.15"/>
    <property type="gene ID" value="AET7Gv21027100"/>
</dbReference>
<keyword evidence="1" id="KW-0472">Membrane</keyword>
<keyword evidence="3" id="KW-1185">Reference proteome</keyword>
<reference evidence="2" key="3">
    <citation type="journal article" date="2017" name="Nature">
        <title>Genome sequence of the progenitor of the wheat D genome Aegilops tauschii.</title>
        <authorList>
            <person name="Luo M.C."/>
            <person name="Gu Y.Q."/>
            <person name="Puiu D."/>
            <person name="Wang H."/>
            <person name="Twardziok S.O."/>
            <person name="Deal K.R."/>
            <person name="Huo N."/>
            <person name="Zhu T."/>
            <person name="Wang L."/>
            <person name="Wang Y."/>
            <person name="McGuire P.E."/>
            <person name="Liu S."/>
            <person name="Long H."/>
            <person name="Ramasamy R.K."/>
            <person name="Rodriguez J.C."/>
            <person name="Van S.L."/>
            <person name="Yuan L."/>
            <person name="Wang Z."/>
            <person name="Xia Z."/>
            <person name="Xiao L."/>
            <person name="Anderson O.D."/>
            <person name="Ouyang S."/>
            <person name="Liang Y."/>
            <person name="Zimin A.V."/>
            <person name="Pertea G."/>
            <person name="Qi P."/>
            <person name="Bennetzen J.L."/>
            <person name="Dai X."/>
            <person name="Dawson M.W."/>
            <person name="Muller H.G."/>
            <person name="Kugler K."/>
            <person name="Rivarola-Duarte L."/>
            <person name="Spannagl M."/>
            <person name="Mayer K.F.X."/>
            <person name="Lu F.H."/>
            <person name="Bevan M.W."/>
            <person name="Leroy P."/>
            <person name="Li P."/>
            <person name="You F.M."/>
            <person name="Sun Q."/>
            <person name="Liu Z."/>
            <person name="Lyons E."/>
            <person name="Wicker T."/>
            <person name="Salzberg S.L."/>
            <person name="Devos K.M."/>
            <person name="Dvorak J."/>
        </authorList>
    </citation>
    <scope>NUCLEOTIDE SEQUENCE [LARGE SCALE GENOMIC DNA]</scope>
    <source>
        <strain evidence="2">cv. AL8/78</strain>
    </source>
</reference>